<evidence type="ECO:0000256" key="1">
    <source>
        <dbReference type="SAM" id="Phobius"/>
    </source>
</evidence>
<dbReference type="EMBL" id="CP014265">
    <property type="protein sequence ID" value="AMK15510.1"/>
    <property type="molecule type" value="Genomic_DNA"/>
</dbReference>
<dbReference type="KEGG" id="mol:YLM1_0953"/>
<keyword evidence="1" id="KW-1133">Transmembrane helix</keyword>
<organism evidence="2 4">
    <name type="scientific">Methanobrevibacter olleyae</name>
    <dbReference type="NCBI Taxonomy" id="294671"/>
    <lineage>
        <taxon>Archaea</taxon>
        <taxon>Methanobacteriati</taxon>
        <taxon>Methanobacteriota</taxon>
        <taxon>Methanomada group</taxon>
        <taxon>Methanobacteria</taxon>
        <taxon>Methanobacteriales</taxon>
        <taxon>Methanobacteriaceae</taxon>
        <taxon>Methanobrevibacter</taxon>
    </lineage>
</organism>
<accession>A0A126QZF2</accession>
<dbReference type="EMBL" id="FOTL01000008">
    <property type="protein sequence ID" value="SFL37602.1"/>
    <property type="molecule type" value="Genomic_DNA"/>
</dbReference>
<evidence type="ECO:0000313" key="3">
    <source>
        <dbReference type="EMBL" id="SFL37602.1"/>
    </source>
</evidence>
<dbReference type="PATRIC" id="fig|294671.3.peg.1000"/>
<evidence type="ECO:0000313" key="5">
    <source>
        <dbReference type="Proteomes" id="UP000183442"/>
    </source>
</evidence>
<reference evidence="3" key="4">
    <citation type="submission" date="2016-10" db="EMBL/GenBank/DDBJ databases">
        <authorList>
            <person name="de Groot N.N."/>
        </authorList>
    </citation>
    <scope>NUCLEOTIDE SEQUENCE [LARGE SCALE GENOMIC DNA]</scope>
    <source>
        <strain evidence="3">DSM 16632</strain>
    </source>
</reference>
<dbReference type="Proteomes" id="UP000066376">
    <property type="component" value="Chromosome"/>
</dbReference>
<dbReference type="AlphaFoldDB" id="A0A126QZF2"/>
<reference evidence="2 4" key="1">
    <citation type="journal article" date="2016" name="Genome Announc.">
        <title>Draft Genome Sequence of the Rumen Methanogen Methanobrevibacter olleyae YLM1.</title>
        <authorList>
            <person name="Kelly W.J."/>
            <person name="Li D."/>
            <person name="Lambie S.C."/>
            <person name="Cox F."/>
            <person name="Attwood G.T."/>
            <person name="Altermann E."/>
            <person name="Leahy S.C."/>
        </authorList>
    </citation>
    <scope>NUCLEOTIDE SEQUENCE [LARGE SCALE GENOMIC DNA]</scope>
    <source>
        <strain evidence="2 4">YLM1</strain>
    </source>
</reference>
<feature type="transmembrane region" description="Helical" evidence="1">
    <location>
        <begin position="389"/>
        <end position="411"/>
    </location>
</feature>
<proteinExistence type="predicted"/>
<name>A0A126QZF2_METOL</name>
<dbReference type="Proteomes" id="UP000183442">
    <property type="component" value="Unassembled WGS sequence"/>
</dbReference>
<evidence type="ECO:0000313" key="2">
    <source>
        <dbReference type="EMBL" id="AMK15510.1"/>
    </source>
</evidence>
<evidence type="ECO:0000313" key="4">
    <source>
        <dbReference type="Proteomes" id="UP000066376"/>
    </source>
</evidence>
<sequence>MDKKINIIIGLVFLVLMLFSVMASVSATCNVIVITDPSGEDPNGAAAGSMSFANNMFQSSFIMSKNDGYAVLSGGEGNGTERNYAIIDALGAMQHGSSPASAAALASSFDGIRLVIGGPSMGAAIGGDYNAYLVVVDNDGTIRVTHHEGGVVQLPQGSKGAIIHLRNSHGNPMSGTADRVRRQTAVNIGKMIRDGYPATYIVGKAMEEVAKDSGEKYGGGAVNLVSLISTGDMFVPDQVNTTGYPMDENYSKVCLHCGWATGYPDAENYNVCPICNNELEVRSATDVLINAITVSKDSVSVSVYGSEKGGLADITREVVKASVKKYGYNASTIAGSINKGINNGLIVGVDYVEPSDLNVKPDVRAVGVYYNPLPNGRTSPAWNLPINSIVLTILGSIQTAIGFVLIVLVVFRTRLLKSFRDRIS</sequence>
<dbReference type="STRING" id="294671.YLM1_0953"/>
<gene>
    <name evidence="3" type="ORF">SAMN02910297_00722</name>
    <name evidence="2" type="ORF">YLM1_0953</name>
</gene>
<reference evidence="4" key="2">
    <citation type="submission" date="2016-02" db="EMBL/GenBank/DDBJ databases">
        <title>The draft genome sequence of the rumen methanogen Methanobrevibacter olleyae YLM1.</title>
        <authorList>
            <consortium name="New Zealand Agricultural Greenhouse Gas Research Centre/Pastoral Greenhouse Gas Research Consortium"/>
            <person name="Kelly W.J."/>
            <person name="Li D."/>
            <person name="Lambie S.C."/>
            <person name="Attwood G.T."/>
            <person name="Altermann E."/>
            <person name="Leahy S.C."/>
        </authorList>
    </citation>
    <scope>NUCLEOTIDE SEQUENCE [LARGE SCALE GENOMIC DNA]</scope>
    <source>
        <strain evidence="4">YLM1</strain>
    </source>
</reference>
<protein>
    <submittedName>
        <fullName evidence="2">Uncharacterized protein</fullName>
    </submittedName>
</protein>
<reference evidence="5" key="3">
    <citation type="submission" date="2016-10" db="EMBL/GenBank/DDBJ databases">
        <authorList>
            <person name="Varghese N."/>
        </authorList>
    </citation>
    <scope>NUCLEOTIDE SEQUENCE [LARGE SCALE GENOMIC DNA]</scope>
    <source>
        <strain evidence="5">DSM 16632</strain>
    </source>
</reference>
<keyword evidence="4" id="KW-1185">Reference proteome</keyword>
<keyword evidence="1" id="KW-0472">Membrane</keyword>
<keyword evidence="1" id="KW-0812">Transmembrane</keyword>